<evidence type="ECO:0000313" key="1">
    <source>
        <dbReference type="EMBL" id="PRQ06403.1"/>
    </source>
</evidence>
<dbReference type="PANTHER" id="PTHR37804">
    <property type="entry name" value="CDAA REGULATORY PROTEIN CDAR"/>
    <property type="match status" value="1"/>
</dbReference>
<dbReference type="Gene3D" id="2.170.120.40">
    <property type="entry name" value="YbbR-like domain"/>
    <property type="match status" value="1"/>
</dbReference>
<dbReference type="OrthoDB" id="5497524at2"/>
<proteinExistence type="predicted"/>
<organism evidence="1 2">
    <name type="scientific">Enhygromyxa salina</name>
    <dbReference type="NCBI Taxonomy" id="215803"/>
    <lineage>
        <taxon>Bacteria</taxon>
        <taxon>Pseudomonadati</taxon>
        <taxon>Myxococcota</taxon>
        <taxon>Polyangia</taxon>
        <taxon>Nannocystales</taxon>
        <taxon>Nannocystaceae</taxon>
        <taxon>Enhygromyxa</taxon>
    </lineage>
</organism>
<dbReference type="PANTHER" id="PTHR37804:SF1">
    <property type="entry name" value="CDAA REGULATORY PROTEIN CDAR"/>
    <property type="match status" value="1"/>
</dbReference>
<comment type="caution">
    <text evidence="1">The sequence shown here is derived from an EMBL/GenBank/DDBJ whole genome shotgun (WGS) entry which is preliminary data.</text>
</comment>
<dbReference type="InterPro" id="IPR053154">
    <property type="entry name" value="c-di-AMP_regulator"/>
</dbReference>
<dbReference type="Gene3D" id="2.170.120.30">
    <property type="match status" value="1"/>
</dbReference>
<accession>A0A2S9YMT5</accession>
<evidence type="ECO:0000313" key="2">
    <source>
        <dbReference type="Proteomes" id="UP000238823"/>
    </source>
</evidence>
<dbReference type="EMBL" id="PVNL01000076">
    <property type="protein sequence ID" value="PRQ06403.1"/>
    <property type="molecule type" value="Genomic_DNA"/>
</dbReference>
<gene>
    <name evidence="1" type="ORF">ENSA7_39490</name>
</gene>
<name>A0A2S9YMT5_9BACT</name>
<reference evidence="1 2" key="1">
    <citation type="submission" date="2018-03" db="EMBL/GenBank/DDBJ databases">
        <title>Draft Genome Sequences of the Obligatory Marine Myxobacteria Enhygromyxa salina SWB007.</title>
        <authorList>
            <person name="Poehlein A."/>
            <person name="Moghaddam J.A."/>
            <person name="Harms H."/>
            <person name="Alanjari M."/>
            <person name="Koenig G.M."/>
            <person name="Daniel R."/>
            <person name="Schaeberle T.F."/>
        </authorList>
    </citation>
    <scope>NUCLEOTIDE SEQUENCE [LARGE SCALE GENOMIC DNA]</scope>
    <source>
        <strain evidence="1 2">SWB007</strain>
    </source>
</reference>
<dbReference type="AlphaFoldDB" id="A0A2S9YMT5"/>
<protein>
    <submittedName>
        <fullName evidence="1">YbbR-like protein</fullName>
    </submittedName>
</protein>
<sequence>MAEDAPRSWLGRAGAVAVEVATKHWGTKIMAFFLALIVFIVTRDEVTRSFTIPLRVVDDPDRVLLTAPPETVELRLRGPWVNVNRIAAVELGTATLDLREVRPGPMELDPAAIVMPPGVVLDALDYDHVDLRFEAVIERKLTIVPVVVGAVDPDHRLVATRVEPDSWIVRAPVSDLKGVDQLYTRAVDIDGATASVQTQVSLEPPPVRLLFFGVPTGDLPSVRVVAEVADVIGEIELEVETGEALREALPELAPSVLPGAERVSVRGPRARLSALTGLEHPLRPMIEVETASKRGAPISVTVRFEWGSEVPTAAAEQLSIVPPLIRLRLSPQGVELPDAPD</sequence>
<dbReference type="RefSeq" id="WP_106090904.1">
    <property type="nucleotide sequence ID" value="NZ_PVNL01000076.1"/>
</dbReference>
<dbReference type="Proteomes" id="UP000238823">
    <property type="component" value="Unassembled WGS sequence"/>
</dbReference>